<comment type="similarity">
    <text evidence="1">Belongs to the iron/ascorbate-dependent oxidoreductase family.</text>
</comment>
<dbReference type="Pfam" id="PF13640">
    <property type="entry name" value="2OG-FeII_Oxy_3"/>
    <property type="match status" value="1"/>
</dbReference>
<dbReference type="InterPro" id="IPR044862">
    <property type="entry name" value="Pro_4_hyd_alph_FE2OG_OXY"/>
</dbReference>
<evidence type="ECO:0000259" key="2">
    <source>
        <dbReference type="PROSITE" id="PS51471"/>
    </source>
</evidence>
<reference evidence="3" key="1">
    <citation type="journal article" date="2018" name="Genome Biol. Evol.">
        <title>Genomics and development of Lentinus tigrinus, a white-rot wood-decaying mushroom with dimorphic fruiting bodies.</title>
        <authorList>
            <person name="Wu B."/>
            <person name="Xu Z."/>
            <person name="Knudson A."/>
            <person name="Carlson A."/>
            <person name="Chen N."/>
            <person name="Kovaka S."/>
            <person name="LaButti K."/>
            <person name="Lipzen A."/>
            <person name="Pennachio C."/>
            <person name="Riley R."/>
            <person name="Schakwitz W."/>
            <person name="Umezawa K."/>
            <person name="Ohm R.A."/>
            <person name="Grigoriev I.V."/>
            <person name="Nagy L.G."/>
            <person name="Gibbons J."/>
            <person name="Hibbett D."/>
        </authorList>
    </citation>
    <scope>NUCLEOTIDE SEQUENCE [LARGE SCALE GENOMIC DNA]</scope>
    <source>
        <strain evidence="3">ALCF2SS1-6</strain>
    </source>
</reference>
<name>A0A5C2RWS9_9APHY</name>
<feature type="domain" description="Fe2OG dioxygenase" evidence="2">
    <location>
        <begin position="108"/>
        <end position="212"/>
    </location>
</feature>
<keyword evidence="4" id="KW-1185">Reference proteome</keyword>
<proteinExistence type="inferred from homology"/>
<dbReference type="InterPro" id="IPR005123">
    <property type="entry name" value="Oxoglu/Fe-dep_dioxygenase_dom"/>
</dbReference>
<keyword evidence="1" id="KW-0560">Oxidoreductase</keyword>
<accession>A0A5C2RWS9</accession>
<dbReference type="GO" id="GO:0016491">
    <property type="term" value="F:oxidoreductase activity"/>
    <property type="evidence" value="ECO:0007669"/>
    <property type="project" value="UniProtKB-KW"/>
</dbReference>
<dbReference type="Proteomes" id="UP000313359">
    <property type="component" value="Unassembled WGS sequence"/>
</dbReference>
<organism evidence="3 4">
    <name type="scientific">Lentinus tigrinus ALCF2SS1-6</name>
    <dbReference type="NCBI Taxonomy" id="1328759"/>
    <lineage>
        <taxon>Eukaryota</taxon>
        <taxon>Fungi</taxon>
        <taxon>Dikarya</taxon>
        <taxon>Basidiomycota</taxon>
        <taxon>Agaricomycotina</taxon>
        <taxon>Agaricomycetes</taxon>
        <taxon>Polyporales</taxon>
        <taxon>Polyporaceae</taxon>
        <taxon>Lentinus</taxon>
    </lineage>
</organism>
<dbReference type="AlphaFoldDB" id="A0A5C2RWS9"/>
<keyword evidence="1" id="KW-0408">Iron</keyword>
<evidence type="ECO:0000313" key="3">
    <source>
        <dbReference type="EMBL" id="RPD55375.1"/>
    </source>
</evidence>
<evidence type="ECO:0000313" key="4">
    <source>
        <dbReference type="Proteomes" id="UP000313359"/>
    </source>
</evidence>
<keyword evidence="1" id="KW-0479">Metal-binding</keyword>
<dbReference type="EMBL" id="ML122296">
    <property type="protein sequence ID" value="RPD55375.1"/>
    <property type="molecule type" value="Genomic_DNA"/>
</dbReference>
<dbReference type="PANTHER" id="PTHR33099:SF14">
    <property type="entry name" value="PROLYL 4-HYDROXYLASE ALPHA SUBUNIT FE(2+) 2OG DIOXYGENASE DOMAIN-CONTAINING PROTEIN"/>
    <property type="match status" value="1"/>
</dbReference>
<sequence length="457" mass="50954">MADPIRTLRETLTESLPYCSGTLPVKPRDLILYYGIGANLGRMDLSPSAKTCQPATFGRNDQDVLDETYRKAGKLDSDAFMIGLDAGHAGLVETVRTSLFPGREETRTIEAQLYKLNVYGKDAFFKSHKDTPRASNMFGSLVIVFPTPHQGGELILRHEYKAYTFDSSKLLSLPDMSSSVAFVAFFSDIDHEVLPVTSGHRVTITYNLYFAPPGTVVQQLSMPPNGLNLLQPASANALEVTQALKDLLDDENVLPKGGTLGFGLRHQYPLPKTVSEEDPNPLIELEQWLKGSDAALFAACWELDLNPVLRLVYYDDEPYDGAFANQHGVLTDSVVSVGDTEGCGPLERAMRAYTGGVNVVFDMLGEEDPERWEHYELRYSGLYVHEGGEPRMVSMVTKTTSWNPIKSAYIAYGNEHTIGLMYAYVCLLVGVGPKERRTRVMSDPEEWKPKKDKNRYW</sequence>
<dbReference type="PANTHER" id="PTHR33099">
    <property type="entry name" value="FE2OG DIOXYGENASE DOMAIN-CONTAINING PROTEIN"/>
    <property type="match status" value="1"/>
</dbReference>
<dbReference type="OrthoDB" id="27483at2759"/>
<gene>
    <name evidence="3" type="ORF">L227DRAFT_595644</name>
</gene>
<dbReference type="GO" id="GO:0046872">
    <property type="term" value="F:metal ion binding"/>
    <property type="evidence" value="ECO:0007669"/>
    <property type="project" value="UniProtKB-KW"/>
</dbReference>
<protein>
    <recommendedName>
        <fullName evidence="2">Fe2OG dioxygenase domain-containing protein</fullName>
    </recommendedName>
</protein>
<evidence type="ECO:0000256" key="1">
    <source>
        <dbReference type="RuleBase" id="RU003682"/>
    </source>
</evidence>
<dbReference type="Gene3D" id="2.60.120.620">
    <property type="entry name" value="q2cbj1_9rhob like domain"/>
    <property type="match status" value="1"/>
</dbReference>
<dbReference type="PROSITE" id="PS51471">
    <property type="entry name" value="FE2OG_OXY"/>
    <property type="match status" value="1"/>
</dbReference>